<feature type="domain" description="AB hydrolase-1" evidence="1">
    <location>
        <begin position="36"/>
        <end position="289"/>
    </location>
</feature>
<evidence type="ECO:0000313" key="3">
    <source>
        <dbReference type="Proteomes" id="UP000271678"/>
    </source>
</evidence>
<comment type="caution">
    <text evidence="2">The sequence shown here is derived from an EMBL/GenBank/DDBJ whole genome shotgun (WGS) entry which is preliminary data.</text>
</comment>
<keyword evidence="3" id="KW-1185">Reference proteome</keyword>
<dbReference type="GO" id="GO:0016020">
    <property type="term" value="C:membrane"/>
    <property type="evidence" value="ECO:0007669"/>
    <property type="project" value="TreeGrafter"/>
</dbReference>
<evidence type="ECO:0000259" key="1">
    <source>
        <dbReference type="Pfam" id="PF12697"/>
    </source>
</evidence>
<dbReference type="GO" id="GO:0016787">
    <property type="term" value="F:hydrolase activity"/>
    <property type="evidence" value="ECO:0007669"/>
    <property type="project" value="UniProtKB-KW"/>
</dbReference>
<dbReference type="InterPro" id="IPR050266">
    <property type="entry name" value="AB_hydrolase_sf"/>
</dbReference>
<keyword evidence="2" id="KW-0378">Hydrolase</keyword>
<organism evidence="2 3">
    <name type="scientific">Flexivirga caeni</name>
    <dbReference type="NCBI Taxonomy" id="2294115"/>
    <lineage>
        <taxon>Bacteria</taxon>
        <taxon>Bacillati</taxon>
        <taxon>Actinomycetota</taxon>
        <taxon>Actinomycetes</taxon>
        <taxon>Micrococcales</taxon>
        <taxon>Dermacoccaceae</taxon>
        <taxon>Flexivirga</taxon>
    </lineage>
</organism>
<dbReference type="Gene3D" id="3.40.50.1820">
    <property type="entry name" value="alpha/beta hydrolase"/>
    <property type="match status" value="1"/>
</dbReference>
<dbReference type="AlphaFoldDB" id="A0A3M9LYF0"/>
<evidence type="ECO:0000313" key="2">
    <source>
        <dbReference type="EMBL" id="RNI18326.1"/>
    </source>
</evidence>
<dbReference type="InterPro" id="IPR029058">
    <property type="entry name" value="AB_hydrolase_fold"/>
</dbReference>
<dbReference type="PANTHER" id="PTHR43798">
    <property type="entry name" value="MONOACYLGLYCEROL LIPASE"/>
    <property type="match status" value="1"/>
</dbReference>
<dbReference type="SUPFAM" id="SSF53474">
    <property type="entry name" value="alpha/beta-Hydrolases"/>
    <property type="match status" value="1"/>
</dbReference>
<dbReference type="Pfam" id="PF12697">
    <property type="entry name" value="Abhydrolase_6"/>
    <property type="match status" value="1"/>
</dbReference>
<sequence length="298" mass="31635">MDGALMGTYTTHDVPVRGGLLRVGRWQGEGPVRRVVLAVHGITATHVSWELVGRAVPPGTMILAPDLRGRGRSGSLPGPSGMSQHATDCLAVLTELADGRCDVAAGHSMGGFVVATLAGEHPEAVGRLLLVDGGVPFPLPPGADLPALMQAALGPAVERLSVDFASHEEYQAFWRQHPAFSAEWNDAVAAYVDYDLGSGPPYRSTVAGELITQDYPQMFVGGETDRAWPGIVTDALLLRAPRGLMNEPGGLYPPELLDAWAATRPRFVWREVPDVNHYTLVLGRGADVVNAALGELLA</sequence>
<gene>
    <name evidence="2" type="ORF">EFY87_18190</name>
</gene>
<proteinExistence type="predicted"/>
<name>A0A3M9LYF0_9MICO</name>
<reference evidence="2 3" key="1">
    <citation type="submission" date="2018-11" db="EMBL/GenBank/DDBJ databases">
        <title>Draft genome of Simplicispira Flexivirga sp. BO-16.</title>
        <authorList>
            <person name="Im W.T."/>
        </authorList>
    </citation>
    <scope>NUCLEOTIDE SEQUENCE [LARGE SCALE GENOMIC DNA]</scope>
    <source>
        <strain evidence="2 3">BO-16</strain>
    </source>
</reference>
<dbReference type="Proteomes" id="UP000271678">
    <property type="component" value="Unassembled WGS sequence"/>
</dbReference>
<dbReference type="EMBL" id="RJJQ01000023">
    <property type="protein sequence ID" value="RNI18326.1"/>
    <property type="molecule type" value="Genomic_DNA"/>
</dbReference>
<dbReference type="PRINTS" id="PR00111">
    <property type="entry name" value="ABHYDROLASE"/>
</dbReference>
<protein>
    <submittedName>
        <fullName evidence="2">Alpha/beta hydrolase</fullName>
    </submittedName>
</protein>
<accession>A0A3M9LYF0</accession>
<dbReference type="InterPro" id="IPR000073">
    <property type="entry name" value="AB_hydrolase_1"/>
</dbReference>
<dbReference type="PANTHER" id="PTHR43798:SF33">
    <property type="entry name" value="HYDROLASE, PUTATIVE (AFU_ORTHOLOGUE AFUA_2G14860)-RELATED"/>
    <property type="match status" value="1"/>
</dbReference>